<dbReference type="InterPro" id="IPR011600">
    <property type="entry name" value="Pept_C14_caspase"/>
</dbReference>
<accession>A0A3E0H3P5</accession>
<feature type="transmembrane region" description="Helical" evidence="2">
    <location>
        <begin position="438"/>
        <end position="459"/>
    </location>
</feature>
<comment type="caution">
    <text evidence="4">The sequence shown here is derived from an EMBL/GenBank/DDBJ whole genome shotgun (WGS) entry which is preliminary data.</text>
</comment>
<dbReference type="InterPro" id="IPR018247">
    <property type="entry name" value="EF_Hand_1_Ca_BS"/>
</dbReference>
<name>A0A3E0H3P5_9PSEU</name>
<feature type="transmembrane region" description="Helical" evidence="2">
    <location>
        <begin position="494"/>
        <end position="524"/>
    </location>
</feature>
<dbReference type="InterPro" id="IPR029030">
    <property type="entry name" value="Caspase-like_dom_sf"/>
</dbReference>
<dbReference type="Pfam" id="PF00656">
    <property type="entry name" value="Peptidase_C14"/>
    <property type="match status" value="1"/>
</dbReference>
<dbReference type="GO" id="GO:0006508">
    <property type="term" value="P:proteolysis"/>
    <property type="evidence" value="ECO:0007669"/>
    <property type="project" value="InterPro"/>
</dbReference>
<feature type="transmembrane region" description="Helical" evidence="2">
    <location>
        <begin position="565"/>
        <end position="587"/>
    </location>
</feature>
<proteinExistence type="predicted"/>
<keyword evidence="2" id="KW-0812">Transmembrane</keyword>
<feature type="region of interest" description="Disordered" evidence="1">
    <location>
        <begin position="398"/>
        <end position="429"/>
    </location>
</feature>
<dbReference type="GO" id="GO:0004197">
    <property type="term" value="F:cysteine-type endopeptidase activity"/>
    <property type="evidence" value="ECO:0007669"/>
    <property type="project" value="InterPro"/>
</dbReference>
<dbReference type="Proteomes" id="UP000256269">
    <property type="component" value="Unassembled WGS sequence"/>
</dbReference>
<feature type="domain" description="Peptidase C14 caspase" evidence="3">
    <location>
        <begin position="5"/>
        <end position="237"/>
    </location>
</feature>
<evidence type="ECO:0000256" key="2">
    <source>
        <dbReference type="SAM" id="Phobius"/>
    </source>
</evidence>
<dbReference type="PROSITE" id="PS00018">
    <property type="entry name" value="EF_HAND_1"/>
    <property type="match status" value="1"/>
</dbReference>
<dbReference type="PANTHER" id="PTHR22576">
    <property type="entry name" value="MUCOSA ASSOCIATED LYMPHOID TISSUE LYMPHOMA TRANSLOCATION PROTEIN 1/PARACASPASE"/>
    <property type="match status" value="1"/>
</dbReference>
<dbReference type="RefSeq" id="WP_116179315.1">
    <property type="nucleotide sequence ID" value="NZ_CP144375.1"/>
</dbReference>
<dbReference type="SUPFAM" id="SSF52129">
    <property type="entry name" value="Caspase-like"/>
    <property type="match status" value="1"/>
</dbReference>
<dbReference type="PANTHER" id="PTHR22576:SF37">
    <property type="entry name" value="MUCOSA-ASSOCIATED LYMPHOID TISSUE LYMPHOMA TRANSLOCATION PROTEIN 1"/>
    <property type="match status" value="1"/>
</dbReference>
<dbReference type="AlphaFoldDB" id="A0A3E0H3P5"/>
<evidence type="ECO:0000313" key="5">
    <source>
        <dbReference type="Proteomes" id="UP000256269"/>
    </source>
</evidence>
<gene>
    <name evidence="4" type="ORF">BCF44_115172</name>
</gene>
<sequence>MADRRDALIIATGAYEHDGLRDLRSAAADATALAGVLQDPGIGGFAVDVLRDGSAHEVRSRVEDFFADRQPSDLLLLHLSCHGLKSESGDLYFTARDTRPQRLASTAISADFVQHCLRMSRSRSIVVLLDCCYGGAFAKGVRVRAAGDIPVMDSFPVGRGRAVITASSAMEYAFEGDELADDNSPTPSVFTSALVEGLRTGEADLDGDGLISLDELYDYVFDRVRERNPAQTPTKNVEMSGDLFLARSRRRRRLPDELLAALAEPNVFTRLGAVSGLRELLLGKDVQLAAVARRELERIAGGDLPQVSEPARAALRELVLVPSTRMIELTEQTPTCLVRLDGPPITRSGSWKITDPRIQVRPVPDGLEVSVPPGVALRGEIRLTSIAGDLTIPVVASRVSAPRSAPTPTPPPRRPSREPVTEPPDPGRFTGQLWPGQAPVAVLYAIVGLVLGFTVVGGTAPTNSWFGYGILAYAVLRLIESFRTDIGAIRRRCVWGLCGLGLLAGIWVFSVHMFAPAVLFWLVAAVVEFFGRPLDRVRAVAMAAVAATTLIVASNSGSNSSVDHFLNGLSGMLPIALGLITLAPLLIPRFR</sequence>
<feature type="transmembrane region" description="Helical" evidence="2">
    <location>
        <begin position="536"/>
        <end position="553"/>
    </location>
</feature>
<dbReference type="InterPro" id="IPR052039">
    <property type="entry name" value="Caspase-related_regulators"/>
</dbReference>
<keyword evidence="5" id="KW-1185">Reference proteome</keyword>
<organism evidence="4 5">
    <name type="scientific">Kutzneria buriramensis</name>
    <dbReference type="NCBI Taxonomy" id="1045776"/>
    <lineage>
        <taxon>Bacteria</taxon>
        <taxon>Bacillati</taxon>
        <taxon>Actinomycetota</taxon>
        <taxon>Actinomycetes</taxon>
        <taxon>Pseudonocardiales</taxon>
        <taxon>Pseudonocardiaceae</taxon>
        <taxon>Kutzneria</taxon>
    </lineage>
</organism>
<dbReference type="EMBL" id="QUNO01000015">
    <property type="protein sequence ID" value="REH37168.1"/>
    <property type="molecule type" value="Genomic_DNA"/>
</dbReference>
<evidence type="ECO:0000259" key="3">
    <source>
        <dbReference type="Pfam" id="PF00656"/>
    </source>
</evidence>
<reference evidence="4 5" key="1">
    <citation type="submission" date="2018-08" db="EMBL/GenBank/DDBJ databases">
        <title>Genomic Encyclopedia of Archaeal and Bacterial Type Strains, Phase II (KMG-II): from individual species to whole genera.</title>
        <authorList>
            <person name="Goeker M."/>
        </authorList>
    </citation>
    <scope>NUCLEOTIDE SEQUENCE [LARGE SCALE GENOMIC DNA]</scope>
    <source>
        <strain evidence="4 5">DSM 45791</strain>
    </source>
</reference>
<dbReference type="NCBIfam" id="NF047832">
    <property type="entry name" value="caspase_w_EACC1"/>
    <property type="match status" value="1"/>
</dbReference>
<keyword evidence="2" id="KW-0472">Membrane</keyword>
<evidence type="ECO:0000313" key="4">
    <source>
        <dbReference type="EMBL" id="REH37168.1"/>
    </source>
</evidence>
<protein>
    <submittedName>
        <fullName evidence="4">Caspase domain-containing protein</fullName>
    </submittedName>
</protein>
<dbReference type="OrthoDB" id="491589at2"/>
<evidence type="ECO:0000256" key="1">
    <source>
        <dbReference type="SAM" id="MobiDB-lite"/>
    </source>
</evidence>
<dbReference type="Gene3D" id="3.40.50.1460">
    <property type="match status" value="1"/>
</dbReference>
<keyword evidence="2" id="KW-1133">Transmembrane helix</keyword>